<feature type="compositionally biased region" description="Basic residues" evidence="10">
    <location>
        <begin position="96"/>
        <end position="105"/>
    </location>
</feature>
<dbReference type="InterPro" id="IPR008271">
    <property type="entry name" value="Ser/Thr_kinase_AS"/>
</dbReference>
<keyword evidence="13" id="KW-1185">Reference proteome</keyword>
<dbReference type="InterPro" id="IPR017441">
    <property type="entry name" value="Protein_kinase_ATP_BS"/>
</dbReference>
<evidence type="ECO:0000256" key="6">
    <source>
        <dbReference type="ARBA" id="ARBA00022777"/>
    </source>
</evidence>
<sequence length="598" mass="66669">MTLLHSGYQPTYHPAKASNRDLKPPTLSSDDESDLRMGMMRRGSDFSENSYEHRSRNAYAGRDTDRFFGDFEDDEACSEIDEEPAELVPMGGGRGGRGRTPRTPKKSYSSTGFYDFYKLTDEHLGAGAYASVKTCTSLTTGKEYAVKVVDKNEESHTRSRIMREVNTFNLCKNHPNIVQLIEWFEDENNFYMVFEKMRGGPLLQHILTRGYFTEEEARRVTKDIASALKFLHDRGVAHRDVKPENVLCTEPDRVSPVKLCDLDLASRAVKTNSARQHLPQVASEPDLASPVGSAEFMAPEVVDAFVGEALKYDKRCDMWSLGVILYIMLCGYVPFQGRCADEDCGWMDGKECEDCQQDLFARIQRGQYDFPEDEWAEISLEARDLVSHLLMKNVAERFTADQVLSHPWIQQSAPPTVLQTPGNLYRKDSARDVQQMTENFTAMSRFTGHLSSRMERLSLEEDGAEPVGGMPPAYNKGRADPFATASRASPTTPPPSMETADVPTGDSYSDSASFAMFTPSTLRSASYFTGSYDDDFIVPNRDDISMLSLESANSANRNIVGVVAAAAADVAETCQGAMVAHDSKSDLHQQTRETEVQV</sequence>
<evidence type="ECO:0000256" key="1">
    <source>
        <dbReference type="ARBA" id="ARBA00001946"/>
    </source>
</evidence>
<evidence type="ECO:0000259" key="11">
    <source>
        <dbReference type="PROSITE" id="PS50011"/>
    </source>
</evidence>
<evidence type="ECO:0000313" key="13">
    <source>
        <dbReference type="Proteomes" id="UP000835052"/>
    </source>
</evidence>
<dbReference type="SUPFAM" id="SSF56112">
    <property type="entry name" value="Protein kinase-like (PK-like)"/>
    <property type="match status" value="1"/>
</dbReference>
<keyword evidence="6" id="KW-0418">Kinase</keyword>
<evidence type="ECO:0000256" key="8">
    <source>
        <dbReference type="ARBA" id="ARBA00022842"/>
    </source>
</evidence>
<proteinExistence type="inferred from homology"/>
<dbReference type="Gene3D" id="1.10.510.10">
    <property type="entry name" value="Transferase(Phosphotransferase) domain 1"/>
    <property type="match status" value="1"/>
</dbReference>
<keyword evidence="5 9" id="KW-0547">Nucleotide-binding</keyword>
<feature type="compositionally biased region" description="Low complexity" evidence="10">
    <location>
        <begin position="481"/>
        <end position="490"/>
    </location>
</feature>
<dbReference type="Proteomes" id="UP000835052">
    <property type="component" value="Unassembled WGS sequence"/>
</dbReference>
<feature type="region of interest" description="Disordered" evidence="10">
    <location>
        <begin position="1"/>
        <end position="35"/>
    </location>
</feature>
<comment type="similarity">
    <text evidence="2">Belongs to the protein kinase superfamily. CAMK Ser/Thr protein kinase family.</text>
</comment>
<organism evidence="12 13">
    <name type="scientific">Caenorhabditis auriculariae</name>
    <dbReference type="NCBI Taxonomy" id="2777116"/>
    <lineage>
        <taxon>Eukaryota</taxon>
        <taxon>Metazoa</taxon>
        <taxon>Ecdysozoa</taxon>
        <taxon>Nematoda</taxon>
        <taxon>Chromadorea</taxon>
        <taxon>Rhabditida</taxon>
        <taxon>Rhabditina</taxon>
        <taxon>Rhabditomorpha</taxon>
        <taxon>Rhabditoidea</taxon>
        <taxon>Rhabditidae</taxon>
        <taxon>Peloderinae</taxon>
        <taxon>Caenorhabditis</taxon>
    </lineage>
</organism>
<dbReference type="FunFam" id="1.10.510.10:FF:000571">
    <property type="entry name" value="Maternal embryonic leucine zipper kinase"/>
    <property type="match status" value="1"/>
</dbReference>
<feature type="region of interest" description="Disordered" evidence="10">
    <location>
        <begin position="478"/>
        <end position="505"/>
    </location>
</feature>
<dbReference type="PROSITE" id="PS00108">
    <property type="entry name" value="PROTEIN_KINASE_ST"/>
    <property type="match status" value="1"/>
</dbReference>
<dbReference type="SMART" id="SM00220">
    <property type="entry name" value="S_TKc"/>
    <property type="match status" value="1"/>
</dbReference>
<feature type="binding site" evidence="9">
    <location>
        <position position="147"/>
    </location>
    <ligand>
        <name>ATP</name>
        <dbReference type="ChEBI" id="CHEBI:30616"/>
    </ligand>
</feature>
<comment type="cofactor">
    <cofactor evidence="1">
        <name>Mg(2+)</name>
        <dbReference type="ChEBI" id="CHEBI:18420"/>
    </cofactor>
</comment>
<accession>A0A8S1H7E5</accession>
<gene>
    <name evidence="12" type="ORF">CAUJ_LOCUS7422</name>
</gene>
<name>A0A8S1H7E5_9PELO</name>
<dbReference type="GO" id="GO:0005524">
    <property type="term" value="F:ATP binding"/>
    <property type="evidence" value="ECO:0007669"/>
    <property type="project" value="UniProtKB-UniRule"/>
</dbReference>
<reference evidence="12" key="1">
    <citation type="submission" date="2020-10" db="EMBL/GenBank/DDBJ databases">
        <authorList>
            <person name="Kikuchi T."/>
        </authorList>
    </citation>
    <scope>NUCLEOTIDE SEQUENCE</scope>
    <source>
        <strain evidence="12">NKZ352</strain>
    </source>
</reference>
<dbReference type="OrthoDB" id="5794026at2759"/>
<evidence type="ECO:0000256" key="4">
    <source>
        <dbReference type="ARBA" id="ARBA00022679"/>
    </source>
</evidence>
<keyword evidence="7 9" id="KW-0067">ATP-binding</keyword>
<evidence type="ECO:0000256" key="3">
    <source>
        <dbReference type="ARBA" id="ARBA00022527"/>
    </source>
</evidence>
<dbReference type="AlphaFoldDB" id="A0A8S1H7E5"/>
<feature type="region of interest" description="Disordered" evidence="10">
    <location>
        <begin position="86"/>
        <end position="106"/>
    </location>
</feature>
<dbReference type="GO" id="GO:0004674">
    <property type="term" value="F:protein serine/threonine kinase activity"/>
    <property type="evidence" value="ECO:0007669"/>
    <property type="project" value="UniProtKB-KW"/>
</dbReference>
<evidence type="ECO:0000256" key="7">
    <source>
        <dbReference type="ARBA" id="ARBA00022840"/>
    </source>
</evidence>
<protein>
    <recommendedName>
        <fullName evidence="11">Protein kinase domain-containing protein</fullName>
    </recommendedName>
</protein>
<dbReference type="PROSITE" id="PS50011">
    <property type="entry name" value="PROTEIN_KINASE_DOM"/>
    <property type="match status" value="1"/>
</dbReference>
<dbReference type="Gene3D" id="3.30.200.20">
    <property type="entry name" value="Phosphorylase Kinase, domain 1"/>
    <property type="match status" value="1"/>
</dbReference>
<evidence type="ECO:0000313" key="12">
    <source>
        <dbReference type="EMBL" id="CAD6191503.1"/>
    </source>
</evidence>
<evidence type="ECO:0000256" key="5">
    <source>
        <dbReference type="ARBA" id="ARBA00022741"/>
    </source>
</evidence>
<evidence type="ECO:0000256" key="2">
    <source>
        <dbReference type="ARBA" id="ARBA00006692"/>
    </source>
</evidence>
<evidence type="ECO:0000256" key="10">
    <source>
        <dbReference type="SAM" id="MobiDB-lite"/>
    </source>
</evidence>
<dbReference type="PANTHER" id="PTHR24349">
    <property type="entry name" value="SERINE/THREONINE-PROTEIN KINASE"/>
    <property type="match status" value="1"/>
</dbReference>
<keyword evidence="3" id="KW-0723">Serine/threonine-protein kinase</keyword>
<keyword evidence="4" id="KW-0808">Transferase</keyword>
<dbReference type="FunFam" id="3.30.200.20:FF:000906">
    <property type="entry name" value="CRE-MNK-1 protein"/>
    <property type="match status" value="1"/>
</dbReference>
<dbReference type="EMBL" id="CAJGYM010000021">
    <property type="protein sequence ID" value="CAD6191503.1"/>
    <property type="molecule type" value="Genomic_DNA"/>
</dbReference>
<feature type="domain" description="Protein kinase" evidence="11">
    <location>
        <begin position="118"/>
        <end position="409"/>
    </location>
</feature>
<dbReference type="InterPro" id="IPR050205">
    <property type="entry name" value="CDPK_Ser/Thr_kinases"/>
</dbReference>
<dbReference type="Pfam" id="PF00069">
    <property type="entry name" value="Pkinase"/>
    <property type="match status" value="1"/>
</dbReference>
<dbReference type="InterPro" id="IPR011009">
    <property type="entry name" value="Kinase-like_dom_sf"/>
</dbReference>
<keyword evidence="8" id="KW-0460">Magnesium</keyword>
<comment type="caution">
    <text evidence="12">The sequence shown here is derived from an EMBL/GenBank/DDBJ whole genome shotgun (WGS) entry which is preliminary data.</text>
</comment>
<dbReference type="InterPro" id="IPR000719">
    <property type="entry name" value="Prot_kinase_dom"/>
</dbReference>
<evidence type="ECO:0000256" key="9">
    <source>
        <dbReference type="PROSITE-ProRule" id="PRU10141"/>
    </source>
</evidence>
<dbReference type="PROSITE" id="PS00107">
    <property type="entry name" value="PROTEIN_KINASE_ATP"/>
    <property type="match status" value="1"/>
</dbReference>